<dbReference type="Pfam" id="PF20039">
    <property type="entry name" value="DUF6441"/>
    <property type="match status" value="1"/>
</dbReference>
<organism evidence="1 2">
    <name type="scientific">Rhodoplanes serenus</name>
    <dbReference type="NCBI Taxonomy" id="200615"/>
    <lineage>
        <taxon>Bacteria</taxon>
        <taxon>Pseudomonadati</taxon>
        <taxon>Pseudomonadota</taxon>
        <taxon>Alphaproteobacteria</taxon>
        <taxon>Hyphomicrobiales</taxon>
        <taxon>Nitrobacteraceae</taxon>
        <taxon>Rhodoplanes</taxon>
    </lineage>
</organism>
<dbReference type="Proteomes" id="UP000438991">
    <property type="component" value="Unassembled WGS sequence"/>
</dbReference>
<proteinExistence type="predicted"/>
<name>A0A9X5AUX6_9BRAD</name>
<evidence type="ECO:0000313" key="2">
    <source>
        <dbReference type="Proteomes" id="UP000438991"/>
    </source>
</evidence>
<evidence type="ECO:0000313" key="1">
    <source>
        <dbReference type="EMBL" id="MTW18348.1"/>
    </source>
</evidence>
<gene>
    <name evidence="1" type="ORF">GJ689_19280</name>
</gene>
<dbReference type="InterPro" id="IPR045622">
    <property type="entry name" value="DUF6441"/>
</dbReference>
<protein>
    <submittedName>
        <fullName evidence="1">Uncharacterized protein</fullName>
    </submittedName>
</protein>
<accession>A0A9X5AUX6</accession>
<reference evidence="1 2" key="1">
    <citation type="submission" date="2019-11" db="EMBL/GenBank/DDBJ databases">
        <title>Whole-genome sequence of Rhodoplanes serenus DSM 18633, type strain.</title>
        <authorList>
            <person name="Kyndt J.A."/>
            <person name="Meyer T.E."/>
        </authorList>
    </citation>
    <scope>NUCLEOTIDE SEQUENCE [LARGE SCALE GENOMIC DNA]</scope>
    <source>
        <strain evidence="1 2">DSM 18633</strain>
    </source>
</reference>
<comment type="caution">
    <text evidence="1">The sequence shown here is derived from an EMBL/GenBank/DDBJ whole genome shotgun (WGS) entry which is preliminary data.</text>
</comment>
<sequence length="179" mass="19750">MRDAGRDLTAALRADVVGAGLGERLARTWRGRTYPEHGTSMEAAAFVWSKASKLVDAFDRGVTIRSRDGFWLAIPTSAAGARGIGSGGRRVRITPGGWERRTGMRLRFVYRRRGPSLLVADNARLNKRGLAAPNRRKSGQATVVVFLLVPQVRLRKRLNVDAIAQRQAERVPSLIARHV</sequence>
<dbReference type="EMBL" id="WNKV01000016">
    <property type="protein sequence ID" value="MTW18348.1"/>
    <property type="molecule type" value="Genomic_DNA"/>
</dbReference>
<dbReference type="AlphaFoldDB" id="A0A9X5AUX6"/>